<reference evidence="3 4" key="2">
    <citation type="submission" date="2025-05" db="UniProtKB">
        <authorList>
            <consortium name="RefSeq"/>
        </authorList>
    </citation>
    <scope>IDENTIFICATION</scope>
    <source>
        <tissue evidence="3 4">Leaf</tissue>
    </source>
</reference>
<evidence type="ECO:0000313" key="3">
    <source>
        <dbReference type="RefSeq" id="XP_056683716.1"/>
    </source>
</evidence>
<reference evidence="2" key="1">
    <citation type="journal article" date="2021" name="Nat. Commun.">
        <title>Genomic analyses provide insights into spinach domestication and the genetic basis of agronomic traits.</title>
        <authorList>
            <person name="Cai X."/>
            <person name="Sun X."/>
            <person name="Xu C."/>
            <person name="Sun H."/>
            <person name="Wang X."/>
            <person name="Ge C."/>
            <person name="Zhang Z."/>
            <person name="Wang Q."/>
            <person name="Fei Z."/>
            <person name="Jiao C."/>
            <person name="Wang Q."/>
        </authorList>
    </citation>
    <scope>NUCLEOTIDE SEQUENCE [LARGE SCALE GENOMIC DNA]</scope>
    <source>
        <strain evidence="2">cv. Varoflay</strain>
    </source>
</reference>
<dbReference type="Proteomes" id="UP000813463">
    <property type="component" value="Chromosome 4"/>
</dbReference>
<evidence type="ECO:0000256" key="1">
    <source>
        <dbReference type="SAM" id="MobiDB-lite"/>
    </source>
</evidence>
<keyword evidence="2" id="KW-1185">Reference proteome</keyword>
<dbReference type="Proteomes" id="UP000813463">
    <property type="component" value="Chromosome 2"/>
</dbReference>
<sequence>MFLSKYTNIGSFEKLDIETPDIYVKKIVFGCEYYAKVQGQPILMRKDIIAATIINCLPNKFPYLELKEKFKDMHSDNGTPNLTKYGTWDGRWKYDSEILTTIIEAAESGFRDGKIVGSHVGNSVTEEPMGISVNNDLEENDVAVENENVGVEAEYPNPAAHEPTIEISSDSDAELESEQEMASEPNQDEDMGEDANPEEDPDEDPEEEFDNLEI</sequence>
<organism evidence="2 3">
    <name type="scientific">Spinacia oleracea</name>
    <name type="common">Spinach</name>
    <dbReference type="NCBI Taxonomy" id="3562"/>
    <lineage>
        <taxon>Eukaryota</taxon>
        <taxon>Viridiplantae</taxon>
        <taxon>Streptophyta</taxon>
        <taxon>Embryophyta</taxon>
        <taxon>Tracheophyta</taxon>
        <taxon>Spermatophyta</taxon>
        <taxon>Magnoliopsida</taxon>
        <taxon>eudicotyledons</taxon>
        <taxon>Gunneridae</taxon>
        <taxon>Pentapetalae</taxon>
        <taxon>Caryophyllales</taxon>
        <taxon>Chenopodiaceae</taxon>
        <taxon>Chenopodioideae</taxon>
        <taxon>Anserineae</taxon>
        <taxon>Spinacia</taxon>
    </lineage>
</organism>
<dbReference type="GeneID" id="130460086"/>
<feature type="region of interest" description="Disordered" evidence="1">
    <location>
        <begin position="154"/>
        <end position="214"/>
    </location>
</feature>
<evidence type="ECO:0000313" key="4">
    <source>
        <dbReference type="RefSeq" id="XP_056691531.1"/>
    </source>
</evidence>
<accession>A0ABM3QK37</accession>
<gene>
    <name evidence="3" type="primary">LOC130460086</name>
    <name evidence="4" type="synonym">LOC130467088</name>
</gene>
<dbReference type="RefSeq" id="XP_056691531.1">
    <property type="nucleotide sequence ID" value="XM_056835553.1"/>
</dbReference>
<dbReference type="RefSeq" id="XP_056683716.1">
    <property type="nucleotide sequence ID" value="XM_056827738.1"/>
</dbReference>
<evidence type="ECO:0000313" key="2">
    <source>
        <dbReference type="Proteomes" id="UP000813463"/>
    </source>
</evidence>
<protein>
    <submittedName>
        <fullName evidence="3 4">Uncharacterized protein</fullName>
    </submittedName>
</protein>
<name>A0ABM3QK37_SPIOL</name>
<feature type="compositionally biased region" description="Acidic residues" evidence="1">
    <location>
        <begin position="169"/>
        <end position="214"/>
    </location>
</feature>
<proteinExistence type="predicted"/>